<evidence type="ECO:0008006" key="3">
    <source>
        <dbReference type="Google" id="ProtNLM"/>
    </source>
</evidence>
<accession>A0A5N6K2X7</accession>
<gene>
    <name evidence="1" type="ORF">EYC80_002133</name>
</gene>
<dbReference type="Proteomes" id="UP000326757">
    <property type="component" value="Unassembled WGS sequence"/>
</dbReference>
<reference evidence="1 2" key="1">
    <citation type="submission" date="2019-06" db="EMBL/GenBank/DDBJ databases">
        <title>Genome Sequence of the Brown Rot Fungal Pathogen Monilinia laxa.</title>
        <authorList>
            <person name="De Miccolis Angelini R.M."/>
            <person name="Landi L."/>
            <person name="Abate D."/>
            <person name="Pollastro S."/>
            <person name="Romanazzi G."/>
            <person name="Faretra F."/>
        </authorList>
    </citation>
    <scope>NUCLEOTIDE SEQUENCE [LARGE SCALE GENOMIC DNA]</scope>
    <source>
        <strain evidence="1 2">Mlax316</strain>
    </source>
</reference>
<evidence type="ECO:0000313" key="2">
    <source>
        <dbReference type="Proteomes" id="UP000326757"/>
    </source>
</evidence>
<dbReference type="InterPro" id="IPR038883">
    <property type="entry name" value="AN11006-like"/>
</dbReference>
<name>A0A5N6K2X7_MONLA</name>
<protein>
    <recommendedName>
        <fullName evidence="3">F-box domain-containing protein</fullName>
    </recommendedName>
</protein>
<organism evidence="1 2">
    <name type="scientific">Monilinia laxa</name>
    <name type="common">Brown rot fungus</name>
    <name type="synonym">Sclerotinia laxa</name>
    <dbReference type="NCBI Taxonomy" id="61186"/>
    <lineage>
        <taxon>Eukaryota</taxon>
        <taxon>Fungi</taxon>
        <taxon>Dikarya</taxon>
        <taxon>Ascomycota</taxon>
        <taxon>Pezizomycotina</taxon>
        <taxon>Leotiomycetes</taxon>
        <taxon>Helotiales</taxon>
        <taxon>Sclerotiniaceae</taxon>
        <taxon>Monilinia</taxon>
    </lineage>
</organism>
<dbReference type="PANTHER" id="PTHR42085">
    <property type="entry name" value="F-BOX DOMAIN-CONTAINING PROTEIN"/>
    <property type="match status" value="1"/>
</dbReference>
<sequence>MSPLTFLDLPGEIRNQIYHLLLIVPPISTPRPLGSDPPIYPQILSVCRKVHDEAEQILYGGNVFIAHPNLLNGLPRLRWKYDTISSSKLISIIKKYYIIVRLDCDPNFTEVRAEDAFNGMEGLTIRVEQSAFRGSDYQVLKLFEGVRGVKKTKISGSVSGFPAYVEWLQDVMKMPKGIDIAPFERGEDEAVQNLILDIKQISMMNSTTQSADKYCAFLETFPAEIRLKIYKHLLCNKILGTAECVTQVSSFGAQLKYELSPQVLRLCHKIYEEAVPVLYEKNTFYIACLRVENHPYAAPTFDYDDDESGKIIIQGPQVELCPLTRYENDRTTVPFPTPSLYNHTTVRKVLHWRAVVSRLRTPGGTWDPRWCLLDFCRTICANSPATLELLLLPCGLDDSQNDEYSFECIDQVLKPLRMLRNLRKFTIDDACATDVPDIIRISTDKQLDKFKEDLDEGFASGLEISADTKTEIQTLVTSQQPVDLLYNMHEALATYAQAFERYRPYKMQMGLRREDINDIDERDLEYSEYIRTGAFNPFIKPTFHPLEFELQICKESATSGDVEIFKEHRRNALKYLESQFFRVETANREITEFVKQEKVPRGLFDIAEREKERSTSLRDSAYEIDYSDKHSKIARALVYLEDYATSFNRDLTHTVRAQILSNRRLFESHYHSLTRDLLIKTLGRDTEVGQIRQFLTKYSTAVDMCDMQYLEILQARKRLFKFDGFEPECDIGLKLSRSEEMIDWNTSERDLTPSPKWIEYNYGDSSEDEM</sequence>
<dbReference type="PANTHER" id="PTHR42085:SF4">
    <property type="entry name" value="F-BOX DOMAIN-CONTAINING PROTEIN"/>
    <property type="match status" value="1"/>
</dbReference>
<dbReference type="OrthoDB" id="62952at2759"/>
<proteinExistence type="predicted"/>
<dbReference type="EMBL" id="VIGI01000008">
    <property type="protein sequence ID" value="KAB8296713.1"/>
    <property type="molecule type" value="Genomic_DNA"/>
</dbReference>
<evidence type="ECO:0000313" key="1">
    <source>
        <dbReference type="EMBL" id="KAB8296713.1"/>
    </source>
</evidence>
<keyword evidence="2" id="KW-1185">Reference proteome</keyword>
<dbReference type="AlphaFoldDB" id="A0A5N6K2X7"/>
<comment type="caution">
    <text evidence="1">The sequence shown here is derived from an EMBL/GenBank/DDBJ whole genome shotgun (WGS) entry which is preliminary data.</text>
</comment>